<evidence type="ECO:0000313" key="2">
    <source>
        <dbReference type="EMBL" id="GIX89606.1"/>
    </source>
</evidence>
<organism evidence="2 3">
    <name type="scientific">Caerostris darwini</name>
    <dbReference type="NCBI Taxonomy" id="1538125"/>
    <lineage>
        <taxon>Eukaryota</taxon>
        <taxon>Metazoa</taxon>
        <taxon>Ecdysozoa</taxon>
        <taxon>Arthropoda</taxon>
        <taxon>Chelicerata</taxon>
        <taxon>Arachnida</taxon>
        <taxon>Araneae</taxon>
        <taxon>Araneomorphae</taxon>
        <taxon>Entelegynae</taxon>
        <taxon>Araneoidea</taxon>
        <taxon>Araneidae</taxon>
        <taxon>Caerostris</taxon>
    </lineage>
</organism>
<feature type="region of interest" description="Disordered" evidence="1">
    <location>
        <begin position="36"/>
        <end position="87"/>
    </location>
</feature>
<evidence type="ECO:0000313" key="3">
    <source>
        <dbReference type="Proteomes" id="UP001054837"/>
    </source>
</evidence>
<sequence length="115" mass="12866">MEVSRLPPRFGCFLQKLIENCAQVMRTDSCRNLKVNARSTPANPKTKRVRSMPNHRTPNAAKVGHDDGDRERDHQHAAQRAHTADDLARWRRGNHVAVPASIQAPPLLFVSLPSA</sequence>
<comment type="caution">
    <text evidence="2">The sequence shown here is derived from an EMBL/GenBank/DDBJ whole genome shotgun (WGS) entry which is preliminary data.</text>
</comment>
<accession>A0AAV4P1G4</accession>
<reference evidence="2 3" key="1">
    <citation type="submission" date="2021-06" db="EMBL/GenBank/DDBJ databases">
        <title>Caerostris darwini draft genome.</title>
        <authorList>
            <person name="Kono N."/>
            <person name="Arakawa K."/>
        </authorList>
    </citation>
    <scope>NUCLEOTIDE SEQUENCE [LARGE SCALE GENOMIC DNA]</scope>
</reference>
<proteinExistence type="predicted"/>
<dbReference type="Proteomes" id="UP001054837">
    <property type="component" value="Unassembled WGS sequence"/>
</dbReference>
<dbReference type="AlphaFoldDB" id="A0AAV4P1G4"/>
<evidence type="ECO:0000256" key="1">
    <source>
        <dbReference type="SAM" id="MobiDB-lite"/>
    </source>
</evidence>
<gene>
    <name evidence="2" type="ORF">CDAR_390311</name>
</gene>
<feature type="compositionally biased region" description="Basic and acidic residues" evidence="1">
    <location>
        <begin position="63"/>
        <end position="87"/>
    </location>
</feature>
<name>A0AAV4P1G4_9ARAC</name>
<keyword evidence="3" id="KW-1185">Reference proteome</keyword>
<protein>
    <submittedName>
        <fullName evidence="2">Uncharacterized protein</fullName>
    </submittedName>
</protein>
<dbReference type="EMBL" id="BPLQ01002195">
    <property type="protein sequence ID" value="GIX89606.1"/>
    <property type="molecule type" value="Genomic_DNA"/>
</dbReference>